<evidence type="ECO:0000313" key="2">
    <source>
        <dbReference type="EMBL" id="RCW63339.1"/>
    </source>
</evidence>
<evidence type="ECO:0000256" key="1">
    <source>
        <dbReference type="SAM" id="Phobius"/>
    </source>
</evidence>
<dbReference type="RefSeq" id="WP_114354235.1">
    <property type="nucleotide sequence ID" value="NZ_QPJJ01000018.1"/>
</dbReference>
<evidence type="ECO:0000313" key="3">
    <source>
        <dbReference type="Proteomes" id="UP000252585"/>
    </source>
</evidence>
<gene>
    <name evidence="2" type="ORF">DFR57_1186</name>
</gene>
<feature type="transmembrane region" description="Helical" evidence="1">
    <location>
        <begin position="34"/>
        <end position="53"/>
    </location>
</feature>
<dbReference type="EMBL" id="QPJJ01000018">
    <property type="protein sequence ID" value="RCW63339.1"/>
    <property type="molecule type" value="Genomic_DNA"/>
</dbReference>
<feature type="transmembrane region" description="Helical" evidence="1">
    <location>
        <begin position="103"/>
        <end position="124"/>
    </location>
</feature>
<feature type="transmembrane region" description="Helical" evidence="1">
    <location>
        <begin position="7"/>
        <end position="28"/>
    </location>
</feature>
<proteinExistence type="predicted"/>
<protein>
    <submittedName>
        <fullName evidence="2">Uncharacterized protein</fullName>
    </submittedName>
</protein>
<feature type="transmembrane region" description="Helical" evidence="1">
    <location>
        <begin position="136"/>
        <end position="159"/>
    </location>
</feature>
<accession>A0A368X6K3</accession>
<dbReference type="Proteomes" id="UP000252585">
    <property type="component" value="Unassembled WGS sequence"/>
</dbReference>
<name>A0A368X6K3_9BACI</name>
<keyword evidence="1" id="KW-1133">Transmembrane helix</keyword>
<comment type="caution">
    <text evidence="2">The sequence shown here is derived from an EMBL/GenBank/DDBJ whole genome shotgun (WGS) entry which is preliminary data.</text>
</comment>
<reference evidence="2 3" key="1">
    <citation type="submission" date="2018-07" db="EMBL/GenBank/DDBJ databases">
        <title>Genomic Encyclopedia of Type Strains, Phase IV (KMG-IV): sequencing the most valuable type-strain genomes for metagenomic binning, comparative biology and taxonomic classification.</title>
        <authorList>
            <person name="Goeker M."/>
        </authorList>
    </citation>
    <scope>NUCLEOTIDE SEQUENCE [LARGE SCALE GENOMIC DNA]</scope>
    <source>
        <strain evidence="2 3">DSM 27696</strain>
    </source>
</reference>
<organism evidence="2 3">
    <name type="scientific">Saliterribacillus persicus</name>
    <dbReference type="NCBI Taxonomy" id="930114"/>
    <lineage>
        <taxon>Bacteria</taxon>
        <taxon>Bacillati</taxon>
        <taxon>Bacillota</taxon>
        <taxon>Bacilli</taxon>
        <taxon>Bacillales</taxon>
        <taxon>Bacillaceae</taxon>
        <taxon>Saliterribacillus</taxon>
    </lineage>
</organism>
<feature type="transmembrane region" description="Helical" evidence="1">
    <location>
        <begin position="74"/>
        <end position="91"/>
    </location>
</feature>
<keyword evidence="1" id="KW-0472">Membrane</keyword>
<dbReference type="OrthoDB" id="2970152at2"/>
<sequence>MKVALFHVGYFIALFFLSVLSFFVLLGAGFAGHINTFVLLIPFIFSVLWLCDYTWRMLSTNPDKIQLISARKNWTFISIFLSGILTVYSLFLTTLTPASTETAPSWIFLGTPIMLLLIWYWLLYRYIKHKNNYIQWMLRVILLILSLLYAYEIFTYYIVNTL</sequence>
<keyword evidence="3" id="KW-1185">Reference proteome</keyword>
<dbReference type="AlphaFoldDB" id="A0A368X6K3"/>
<keyword evidence="1" id="KW-0812">Transmembrane</keyword>